<organism evidence="1 2">
    <name type="scientific">Orbilia javanica</name>
    <dbReference type="NCBI Taxonomy" id="47235"/>
    <lineage>
        <taxon>Eukaryota</taxon>
        <taxon>Fungi</taxon>
        <taxon>Dikarya</taxon>
        <taxon>Ascomycota</taxon>
        <taxon>Pezizomycotina</taxon>
        <taxon>Orbiliomycetes</taxon>
        <taxon>Orbiliales</taxon>
        <taxon>Orbiliaceae</taxon>
        <taxon>Orbilia</taxon>
    </lineage>
</organism>
<keyword evidence="2" id="KW-1185">Reference proteome</keyword>
<evidence type="ECO:0008006" key="3">
    <source>
        <dbReference type="Google" id="ProtNLM"/>
    </source>
</evidence>
<name>A0AAN8RRQ8_9PEZI</name>
<gene>
    <name evidence="1" type="ORF">TWF718_000563</name>
</gene>
<evidence type="ECO:0000313" key="1">
    <source>
        <dbReference type="EMBL" id="KAK6356191.1"/>
    </source>
</evidence>
<sequence>MGSQSLLSIPHEILRMVISQCDVQSLKMLRLTNHITCSIASEILFYEFEMGMLYFDFLDASRPDSNLVRPAHLHDRWKVNRYHGKGAEVGWDVRYVIETGGLNTASFLFENVRELHVNHFGDGSDYSVNSLSRRDRRTLVRGLTPWTPEDFRLFVARFTKLKVFKFYVSLSLYKHNLRDRLTALSKYGPYGLDDTGPRDLSPITSCVTHLCVYAPAPYINIGDPYLASFQKFPNLRSLTFMGRQAPCSGVAGPSHSRFSIIEFLEGQEVAFNLHTLEIGDLAIKSFPDGLVPRFLSKLHTLSTDLTEPTGSTYPGSNAEYWAFAFPKPTNTIWDSLLRHSVALRFLTVGSQSEPLLKYLISSPHPLDRVDIKIQQFSCMYGQGSTEKACFAEHAAVERFMTMFWREAIPVHKSTLRELGIRIPNDHRVYGVGAYPFENLAAISLNKLDPWGFTDDAKIALKGCQRLESLHMGTNNIAGLKDAIDIALEGVPPLRKFKFTIGRFPTKDIYASLQDSTPIEKFGKEGIDVMRQVAEMRWDKKFTEARWKEVAIELVPWKDGSWWVERDGEGETEGSWRLIYSEWNKIRDVVEQWG</sequence>
<proteinExistence type="predicted"/>
<comment type="caution">
    <text evidence="1">The sequence shown here is derived from an EMBL/GenBank/DDBJ whole genome shotgun (WGS) entry which is preliminary data.</text>
</comment>
<protein>
    <recommendedName>
        <fullName evidence="3">F-box domain-containing protein</fullName>
    </recommendedName>
</protein>
<reference evidence="1 2" key="1">
    <citation type="submission" date="2019-10" db="EMBL/GenBank/DDBJ databases">
        <authorList>
            <person name="Palmer J.M."/>
        </authorList>
    </citation>
    <scope>NUCLEOTIDE SEQUENCE [LARGE SCALE GENOMIC DNA]</scope>
    <source>
        <strain evidence="1 2">TWF718</strain>
    </source>
</reference>
<dbReference type="AlphaFoldDB" id="A0AAN8RRQ8"/>
<dbReference type="EMBL" id="JAVHNR010000001">
    <property type="protein sequence ID" value="KAK6356191.1"/>
    <property type="molecule type" value="Genomic_DNA"/>
</dbReference>
<accession>A0AAN8RRQ8</accession>
<dbReference type="Proteomes" id="UP001313282">
    <property type="component" value="Unassembled WGS sequence"/>
</dbReference>
<evidence type="ECO:0000313" key="2">
    <source>
        <dbReference type="Proteomes" id="UP001313282"/>
    </source>
</evidence>